<keyword evidence="3" id="KW-1185">Reference proteome</keyword>
<protein>
    <submittedName>
        <fullName evidence="2">Uncharacterized protein</fullName>
    </submittedName>
</protein>
<name>A0A7U2I6E5_PHANO</name>
<dbReference type="Proteomes" id="UP000663193">
    <property type="component" value="Chromosome 15"/>
</dbReference>
<sequence>LVAMLQRPPPRDTDASAKPPDPRRQCSLFGSTSISGHTSPILRSKTQAFLRNTPINSPWLLCFGRPISTTLRSMKDTPSCNPPMLLTASYPWR</sequence>
<gene>
    <name evidence="2" type="ORF">JI435_419630</name>
</gene>
<proteinExistence type="predicted"/>
<accession>A0A7U2I6E5</accession>
<evidence type="ECO:0000313" key="3">
    <source>
        <dbReference type="Proteomes" id="UP000663193"/>
    </source>
</evidence>
<reference evidence="3" key="1">
    <citation type="journal article" date="2021" name="BMC Genomics">
        <title>Chromosome-level genome assembly and manually-curated proteome of model necrotroph Parastagonospora nodorum Sn15 reveals a genome-wide trove of candidate effector homologs, and redundancy of virulence-related functions within an accessory chromosome.</title>
        <authorList>
            <person name="Bertazzoni S."/>
            <person name="Jones D.A.B."/>
            <person name="Phan H.T."/>
            <person name="Tan K.-C."/>
            <person name="Hane J.K."/>
        </authorList>
    </citation>
    <scope>NUCLEOTIDE SEQUENCE [LARGE SCALE GENOMIC DNA]</scope>
    <source>
        <strain evidence="3">SN15 / ATCC MYA-4574 / FGSC 10173)</strain>
    </source>
</reference>
<feature type="region of interest" description="Disordered" evidence="1">
    <location>
        <begin position="1"/>
        <end position="32"/>
    </location>
</feature>
<dbReference type="AlphaFoldDB" id="A0A7U2I6E5"/>
<feature type="non-terminal residue" evidence="2">
    <location>
        <position position="1"/>
    </location>
</feature>
<dbReference type="EMBL" id="CP069037">
    <property type="protein sequence ID" value="QRD03500.1"/>
    <property type="molecule type" value="Genomic_DNA"/>
</dbReference>
<organism evidence="2 3">
    <name type="scientific">Phaeosphaeria nodorum (strain SN15 / ATCC MYA-4574 / FGSC 10173)</name>
    <name type="common">Glume blotch fungus</name>
    <name type="synonym">Parastagonospora nodorum</name>
    <dbReference type="NCBI Taxonomy" id="321614"/>
    <lineage>
        <taxon>Eukaryota</taxon>
        <taxon>Fungi</taxon>
        <taxon>Dikarya</taxon>
        <taxon>Ascomycota</taxon>
        <taxon>Pezizomycotina</taxon>
        <taxon>Dothideomycetes</taxon>
        <taxon>Pleosporomycetidae</taxon>
        <taxon>Pleosporales</taxon>
        <taxon>Pleosporineae</taxon>
        <taxon>Phaeosphaeriaceae</taxon>
        <taxon>Parastagonospora</taxon>
    </lineage>
</organism>
<feature type="compositionally biased region" description="Basic and acidic residues" evidence="1">
    <location>
        <begin position="9"/>
        <end position="24"/>
    </location>
</feature>
<evidence type="ECO:0000256" key="1">
    <source>
        <dbReference type="SAM" id="MobiDB-lite"/>
    </source>
</evidence>
<dbReference type="VEuPathDB" id="FungiDB:JI435_419630"/>
<evidence type="ECO:0000313" key="2">
    <source>
        <dbReference type="EMBL" id="QRD03500.1"/>
    </source>
</evidence>